<protein>
    <submittedName>
        <fullName evidence="2">Uncharacterized protein</fullName>
    </submittedName>
</protein>
<organism evidence="2">
    <name type="scientific">Phaeomonas parva</name>
    <dbReference type="NCBI Taxonomy" id="124430"/>
    <lineage>
        <taxon>Eukaryota</taxon>
        <taxon>Sar</taxon>
        <taxon>Stramenopiles</taxon>
        <taxon>Ochrophyta</taxon>
        <taxon>Pinguiophyceae</taxon>
        <taxon>Pinguiochrysidales</taxon>
        <taxon>Pinguiochrysidaceae</taxon>
        <taxon>Phaeomonas</taxon>
    </lineage>
</organism>
<dbReference type="EMBL" id="HBGJ01015952">
    <property type="protein sequence ID" value="CAD9251866.1"/>
    <property type="molecule type" value="Transcribed_RNA"/>
</dbReference>
<gene>
    <name evidence="2" type="ORF">PPAR1163_LOCUS10229</name>
</gene>
<feature type="chain" id="PRO_5031169712" evidence="1">
    <location>
        <begin position="23"/>
        <end position="327"/>
    </location>
</feature>
<feature type="signal peptide" evidence="1">
    <location>
        <begin position="1"/>
        <end position="22"/>
    </location>
</feature>
<dbReference type="AlphaFoldDB" id="A0A7S1TYY3"/>
<evidence type="ECO:0000256" key="1">
    <source>
        <dbReference type="SAM" id="SignalP"/>
    </source>
</evidence>
<keyword evidence="1" id="KW-0732">Signal</keyword>
<sequence length="327" mass="36308">MRVLGVAAAALALLAALAPSGAFIQATPPAAAAPQEPSGGRFQGLKGRFMSKVNRLAGGAFRRPASLQDTLEESARRYIGFGDAMASAPVSLMERTFLIHGWRWHSRSVARDANRLQAAAKEEERAWKKGADQADLVASFERLEQGYDFLWNFSFTQLRAIEMDLYFPWLRKNLPRSVHPQLDAFERERREIETVGRKLGDEIGNGAKRANGRGDAGAALARVSSLASDLERRVLELTTTQEACFVPLVSAYVSAAEQRRFNFKVISSLGILKSRVFLVSFAETIKGDKGEEALYRENIPKVAQALVPRWRKQLYEPKTQCLEPRGV</sequence>
<evidence type="ECO:0000313" key="2">
    <source>
        <dbReference type="EMBL" id="CAD9251866.1"/>
    </source>
</evidence>
<name>A0A7S1TYY3_9STRA</name>
<accession>A0A7S1TYY3</accession>
<proteinExistence type="predicted"/>
<reference evidence="2" key="1">
    <citation type="submission" date="2021-01" db="EMBL/GenBank/DDBJ databases">
        <authorList>
            <person name="Corre E."/>
            <person name="Pelletier E."/>
            <person name="Niang G."/>
            <person name="Scheremetjew M."/>
            <person name="Finn R."/>
            <person name="Kale V."/>
            <person name="Holt S."/>
            <person name="Cochrane G."/>
            <person name="Meng A."/>
            <person name="Brown T."/>
            <person name="Cohen L."/>
        </authorList>
    </citation>
    <scope>NUCLEOTIDE SEQUENCE</scope>
    <source>
        <strain evidence="2">CCMP2877</strain>
    </source>
</reference>